<feature type="compositionally biased region" description="Basic and acidic residues" evidence="1">
    <location>
        <begin position="1"/>
        <end position="11"/>
    </location>
</feature>
<dbReference type="Proteomes" id="UP001551482">
    <property type="component" value="Unassembled WGS sequence"/>
</dbReference>
<reference evidence="2 3" key="1">
    <citation type="submission" date="2024-06" db="EMBL/GenBank/DDBJ databases">
        <title>The Natural Products Discovery Center: Release of the First 8490 Sequenced Strains for Exploring Actinobacteria Biosynthetic Diversity.</title>
        <authorList>
            <person name="Kalkreuter E."/>
            <person name="Kautsar S.A."/>
            <person name="Yang D."/>
            <person name="Bader C.D."/>
            <person name="Teijaro C.N."/>
            <person name="Fluegel L."/>
            <person name="Davis C.M."/>
            <person name="Simpson J.R."/>
            <person name="Lauterbach L."/>
            <person name="Steele A.D."/>
            <person name="Gui C."/>
            <person name="Meng S."/>
            <person name="Li G."/>
            <person name="Viehrig K."/>
            <person name="Ye F."/>
            <person name="Su P."/>
            <person name="Kiefer A.F."/>
            <person name="Nichols A."/>
            <person name="Cepeda A.J."/>
            <person name="Yan W."/>
            <person name="Fan B."/>
            <person name="Jiang Y."/>
            <person name="Adhikari A."/>
            <person name="Zheng C.-J."/>
            <person name="Schuster L."/>
            <person name="Cowan T.M."/>
            <person name="Smanski M.J."/>
            <person name="Chevrette M.G."/>
            <person name="De Carvalho L.P.S."/>
            <person name="Shen B."/>
        </authorList>
    </citation>
    <scope>NUCLEOTIDE SEQUENCE [LARGE SCALE GENOMIC DNA]</scope>
    <source>
        <strain evidence="2 3">NPDC048946</strain>
    </source>
</reference>
<gene>
    <name evidence="2" type="ORF">AB0C36_27460</name>
</gene>
<keyword evidence="3" id="KW-1185">Reference proteome</keyword>
<dbReference type="InterPro" id="IPR007995">
    <property type="entry name" value="DUF742"/>
</dbReference>
<accession>A0ABV3DPT5</accession>
<evidence type="ECO:0000313" key="3">
    <source>
        <dbReference type="Proteomes" id="UP001551482"/>
    </source>
</evidence>
<name>A0ABV3DPT5_9ACTN</name>
<evidence type="ECO:0000256" key="1">
    <source>
        <dbReference type="SAM" id="MobiDB-lite"/>
    </source>
</evidence>
<dbReference type="EMBL" id="JBEZFP010000083">
    <property type="protein sequence ID" value="MEU8137242.1"/>
    <property type="molecule type" value="Genomic_DNA"/>
</dbReference>
<evidence type="ECO:0000313" key="2">
    <source>
        <dbReference type="EMBL" id="MEU8137242.1"/>
    </source>
</evidence>
<dbReference type="Pfam" id="PF05331">
    <property type="entry name" value="DUF742"/>
    <property type="match status" value="1"/>
</dbReference>
<protein>
    <submittedName>
        <fullName evidence="2">DUF742 domain-containing protein</fullName>
    </submittedName>
</protein>
<proteinExistence type="predicted"/>
<feature type="region of interest" description="Disordered" evidence="1">
    <location>
        <begin position="1"/>
        <end position="24"/>
    </location>
</feature>
<organism evidence="2 3">
    <name type="scientific">Streptodolium elevatio</name>
    <dbReference type="NCBI Taxonomy" id="3157996"/>
    <lineage>
        <taxon>Bacteria</taxon>
        <taxon>Bacillati</taxon>
        <taxon>Actinomycetota</taxon>
        <taxon>Actinomycetes</taxon>
        <taxon>Kitasatosporales</taxon>
        <taxon>Streptomycetaceae</taxon>
        <taxon>Streptodolium</taxon>
    </lineage>
</organism>
<comment type="caution">
    <text evidence="2">The sequence shown here is derived from an EMBL/GenBank/DDBJ whole genome shotgun (WGS) entry which is preliminary data.</text>
</comment>
<sequence length="126" mass="13442">MTGRHRGDLPGRRTRPFALTGGHVQSSSSTRITMNSLVAAAVPEDAVGALPDEWRAVLAICHGAPARTVIVTELAARLHMFVTPLTVMLGELLGQGLITHQPAVSGADATNIRLLYRVRDGLARKL</sequence>
<dbReference type="RefSeq" id="WP_358358854.1">
    <property type="nucleotide sequence ID" value="NZ_JBEZFP010000083.1"/>
</dbReference>
<dbReference type="PANTHER" id="PTHR36221">
    <property type="entry name" value="DUF742 DOMAIN-CONTAINING PROTEIN"/>
    <property type="match status" value="1"/>
</dbReference>
<dbReference type="PANTHER" id="PTHR36221:SF1">
    <property type="entry name" value="DUF742 DOMAIN-CONTAINING PROTEIN"/>
    <property type="match status" value="1"/>
</dbReference>